<feature type="domain" description="Transposase IS204/IS1001/IS1096/IS1165 DDE" evidence="1">
    <location>
        <begin position="83"/>
        <end position="175"/>
    </location>
</feature>
<sequence>MRLNNLIENGYIEKQIVDILLSEGYKLSRSNARHMIRKVVKDNNLIINKYSSVNNSIKTKNGASDAKYTYIKRSYIFNYLWMNAKLSEREKNYLYVNYPKVFKLKKCIIEFRELFKIKGLVLLYIFIDKYINIDITELASFVNGLLRDIEAIENSVSSDLSNGFVEGTNSKLNEIYAA</sequence>
<dbReference type="Pfam" id="PF01610">
    <property type="entry name" value="DDE_Tnp_ISL3"/>
    <property type="match status" value="1"/>
</dbReference>
<evidence type="ECO:0000313" key="2">
    <source>
        <dbReference type="EMBL" id="MDR5587904.1"/>
    </source>
</evidence>
<accession>A0ABU1EIY5</accession>
<reference evidence="2 3" key="1">
    <citation type="submission" date="2023-09" db="EMBL/GenBank/DDBJ databases">
        <authorList>
            <person name="Zhai L."/>
        </authorList>
    </citation>
    <scope>NUCLEOTIDE SEQUENCE [LARGE SCALE GENOMIC DNA]</scope>
    <source>
        <strain evidence="2 3">5 N-1</strain>
    </source>
</reference>
<keyword evidence="3" id="KW-1185">Reference proteome</keyword>
<evidence type="ECO:0000259" key="1">
    <source>
        <dbReference type="Pfam" id="PF01610"/>
    </source>
</evidence>
<name>A0ABU1EIY5_9CLOT</name>
<evidence type="ECO:0000313" key="3">
    <source>
        <dbReference type="Proteomes" id="UP001256646"/>
    </source>
</evidence>
<protein>
    <submittedName>
        <fullName evidence="2">Transposase</fullName>
    </submittedName>
</protein>
<dbReference type="Proteomes" id="UP001256646">
    <property type="component" value="Unassembled WGS sequence"/>
</dbReference>
<proteinExistence type="predicted"/>
<dbReference type="RefSeq" id="WP_309556603.1">
    <property type="nucleotide sequence ID" value="NZ_JAVJAN010000026.1"/>
</dbReference>
<dbReference type="EMBL" id="JAVJAN010000026">
    <property type="protein sequence ID" value="MDR5587904.1"/>
    <property type="molecule type" value="Genomic_DNA"/>
</dbReference>
<organism evidence="2 3">
    <name type="scientific">Clostridium aquiflavi</name>
    <dbReference type="NCBI Taxonomy" id="3073603"/>
    <lineage>
        <taxon>Bacteria</taxon>
        <taxon>Bacillati</taxon>
        <taxon>Bacillota</taxon>
        <taxon>Clostridia</taxon>
        <taxon>Eubacteriales</taxon>
        <taxon>Clostridiaceae</taxon>
        <taxon>Clostridium</taxon>
    </lineage>
</organism>
<comment type="caution">
    <text evidence="2">The sequence shown here is derived from an EMBL/GenBank/DDBJ whole genome shotgun (WGS) entry which is preliminary data.</text>
</comment>
<gene>
    <name evidence="2" type="ORF">RGC78_10540</name>
</gene>
<dbReference type="InterPro" id="IPR002560">
    <property type="entry name" value="Transposase_DDE"/>
</dbReference>